<dbReference type="InterPro" id="IPR036388">
    <property type="entry name" value="WH-like_DNA-bd_sf"/>
</dbReference>
<evidence type="ECO:0000256" key="11">
    <source>
        <dbReference type="PIRSR" id="PIRSR602481-1"/>
    </source>
</evidence>
<evidence type="ECO:0000256" key="12">
    <source>
        <dbReference type="PIRSR" id="PIRSR602481-2"/>
    </source>
</evidence>
<comment type="subcellular location">
    <subcellularLocation>
        <location evidence="1">Cytoplasm</location>
    </subcellularLocation>
</comment>
<keyword evidence="7 11" id="KW-0862">Zinc</keyword>
<dbReference type="Gene3D" id="1.10.10.10">
    <property type="entry name" value="Winged helix-like DNA-binding domain superfamily/Winged helix DNA-binding domain"/>
    <property type="match status" value="1"/>
</dbReference>
<evidence type="ECO:0000256" key="7">
    <source>
        <dbReference type="ARBA" id="ARBA00022833"/>
    </source>
</evidence>
<evidence type="ECO:0000256" key="8">
    <source>
        <dbReference type="ARBA" id="ARBA00023015"/>
    </source>
</evidence>
<feature type="binding site" evidence="12">
    <location>
        <position position="82"/>
    </location>
    <ligand>
        <name>Fe cation</name>
        <dbReference type="ChEBI" id="CHEBI:24875"/>
    </ligand>
</feature>
<keyword evidence="5" id="KW-0678">Repressor</keyword>
<keyword evidence="12" id="KW-0408">Iron</keyword>
<comment type="similarity">
    <text evidence="2">Belongs to the Fur family.</text>
</comment>
<keyword evidence="9" id="KW-0238">DNA-binding</keyword>
<feature type="binding site" evidence="11">
    <location>
        <position position="91"/>
    </location>
    <ligand>
        <name>Zn(2+)</name>
        <dbReference type="ChEBI" id="CHEBI:29105"/>
    </ligand>
</feature>
<evidence type="ECO:0000313" key="13">
    <source>
        <dbReference type="EMBL" id="MDQ0363534.1"/>
    </source>
</evidence>
<keyword evidence="4" id="KW-0963">Cytoplasm</keyword>
<evidence type="ECO:0000256" key="9">
    <source>
        <dbReference type="ARBA" id="ARBA00023125"/>
    </source>
</evidence>
<dbReference type="GO" id="GO:0045892">
    <property type="term" value="P:negative regulation of DNA-templated transcription"/>
    <property type="evidence" value="ECO:0007669"/>
    <property type="project" value="TreeGrafter"/>
</dbReference>
<comment type="subunit">
    <text evidence="3">Homodimer.</text>
</comment>
<dbReference type="SUPFAM" id="SSF46785">
    <property type="entry name" value="Winged helix' DNA-binding domain"/>
    <property type="match status" value="1"/>
</dbReference>
<comment type="cofactor">
    <cofactor evidence="11">
        <name>Zn(2+)</name>
        <dbReference type="ChEBI" id="CHEBI:29105"/>
    </cofactor>
    <text evidence="11">Binds 1 zinc ion per subunit.</text>
</comment>
<keyword evidence="10" id="KW-0804">Transcription</keyword>
<keyword evidence="14" id="KW-1185">Reference proteome</keyword>
<evidence type="ECO:0000256" key="1">
    <source>
        <dbReference type="ARBA" id="ARBA00004496"/>
    </source>
</evidence>
<keyword evidence="6 11" id="KW-0479">Metal-binding</keyword>
<dbReference type="GO" id="GO:0008270">
    <property type="term" value="F:zinc ion binding"/>
    <property type="evidence" value="ECO:0007669"/>
    <property type="project" value="TreeGrafter"/>
</dbReference>
<evidence type="ECO:0000256" key="4">
    <source>
        <dbReference type="ARBA" id="ARBA00022490"/>
    </source>
</evidence>
<dbReference type="AlphaFoldDB" id="A0AAE3VTS7"/>
<name>A0AAE3VTS7_9ACTN</name>
<accession>A0AAE3VTS7</accession>
<dbReference type="GO" id="GO:0000976">
    <property type="term" value="F:transcription cis-regulatory region binding"/>
    <property type="evidence" value="ECO:0007669"/>
    <property type="project" value="TreeGrafter"/>
</dbReference>
<dbReference type="Gene3D" id="3.30.1490.190">
    <property type="match status" value="1"/>
</dbReference>
<feature type="binding site" evidence="11">
    <location>
        <position position="131"/>
    </location>
    <ligand>
        <name>Zn(2+)</name>
        <dbReference type="ChEBI" id="CHEBI:29105"/>
    </ligand>
</feature>
<feature type="binding site" evidence="12">
    <location>
        <position position="103"/>
    </location>
    <ligand>
        <name>Fe cation</name>
        <dbReference type="ChEBI" id="CHEBI:24875"/>
    </ligand>
</feature>
<evidence type="ECO:0000256" key="2">
    <source>
        <dbReference type="ARBA" id="ARBA00007957"/>
    </source>
</evidence>
<feature type="binding site" evidence="12">
    <location>
        <position position="120"/>
    </location>
    <ligand>
        <name>Fe cation</name>
        <dbReference type="ChEBI" id="CHEBI:24875"/>
    </ligand>
</feature>
<organism evidence="13 14">
    <name type="scientific">Catenuloplanes indicus</name>
    <dbReference type="NCBI Taxonomy" id="137267"/>
    <lineage>
        <taxon>Bacteria</taxon>
        <taxon>Bacillati</taxon>
        <taxon>Actinomycetota</taxon>
        <taxon>Actinomycetes</taxon>
        <taxon>Micromonosporales</taxon>
        <taxon>Micromonosporaceae</taxon>
        <taxon>Catenuloplanes</taxon>
    </lineage>
</organism>
<proteinExistence type="inferred from homology"/>
<reference evidence="13 14" key="1">
    <citation type="submission" date="2023-07" db="EMBL/GenBank/DDBJ databases">
        <title>Sequencing the genomes of 1000 actinobacteria strains.</title>
        <authorList>
            <person name="Klenk H.-P."/>
        </authorList>
    </citation>
    <scope>NUCLEOTIDE SEQUENCE [LARGE SCALE GENOMIC DNA]</scope>
    <source>
        <strain evidence="13 14">DSM 44709</strain>
    </source>
</reference>
<dbReference type="GO" id="GO:1900376">
    <property type="term" value="P:regulation of secondary metabolite biosynthetic process"/>
    <property type="evidence" value="ECO:0007669"/>
    <property type="project" value="TreeGrafter"/>
</dbReference>
<feature type="binding site" evidence="11">
    <location>
        <position position="128"/>
    </location>
    <ligand>
        <name>Zn(2+)</name>
        <dbReference type="ChEBI" id="CHEBI:29105"/>
    </ligand>
</feature>
<dbReference type="PANTHER" id="PTHR33202">
    <property type="entry name" value="ZINC UPTAKE REGULATION PROTEIN"/>
    <property type="match status" value="1"/>
</dbReference>
<dbReference type="InterPro" id="IPR043135">
    <property type="entry name" value="Fur_C"/>
</dbReference>
<feature type="binding site" evidence="11">
    <location>
        <position position="88"/>
    </location>
    <ligand>
        <name>Zn(2+)</name>
        <dbReference type="ChEBI" id="CHEBI:29105"/>
    </ligand>
</feature>
<dbReference type="PANTHER" id="PTHR33202:SF2">
    <property type="entry name" value="FERRIC UPTAKE REGULATION PROTEIN"/>
    <property type="match status" value="1"/>
</dbReference>
<evidence type="ECO:0000256" key="5">
    <source>
        <dbReference type="ARBA" id="ARBA00022491"/>
    </source>
</evidence>
<evidence type="ECO:0000256" key="3">
    <source>
        <dbReference type="ARBA" id="ARBA00011738"/>
    </source>
</evidence>
<dbReference type="InterPro" id="IPR036390">
    <property type="entry name" value="WH_DNA-bd_sf"/>
</dbReference>
<dbReference type="GO" id="GO:0003700">
    <property type="term" value="F:DNA-binding transcription factor activity"/>
    <property type="evidence" value="ECO:0007669"/>
    <property type="project" value="InterPro"/>
</dbReference>
<gene>
    <name evidence="13" type="ORF">J2S42_000203</name>
</gene>
<evidence type="ECO:0000313" key="14">
    <source>
        <dbReference type="Proteomes" id="UP001240236"/>
    </source>
</evidence>
<sequence>MTTDGARSRRQIRHRAEIGAVLRDSSEFLGAQRIHAELRRRDVPIGLTTVYRAMQALAEEGAVDATRTATGEQVYRYCSPRHHHHLMCRDCARVVEVEGPAIEQWTTAIARQHGFAQVNHSVELLGTCPDCAAAR</sequence>
<dbReference type="GO" id="GO:0005829">
    <property type="term" value="C:cytosol"/>
    <property type="evidence" value="ECO:0007669"/>
    <property type="project" value="TreeGrafter"/>
</dbReference>
<dbReference type="RefSeq" id="WP_307234231.1">
    <property type="nucleotide sequence ID" value="NZ_JAUSUZ010000001.1"/>
</dbReference>
<evidence type="ECO:0000256" key="10">
    <source>
        <dbReference type="ARBA" id="ARBA00023163"/>
    </source>
</evidence>
<dbReference type="InterPro" id="IPR002481">
    <property type="entry name" value="FUR"/>
</dbReference>
<comment type="caution">
    <text evidence="13">The sequence shown here is derived from an EMBL/GenBank/DDBJ whole genome shotgun (WGS) entry which is preliminary data.</text>
</comment>
<protein>
    <submittedName>
        <fullName evidence="13">Fur family ferric uptake transcriptional regulator</fullName>
    </submittedName>
</protein>
<dbReference type="CDD" id="cd07153">
    <property type="entry name" value="Fur_like"/>
    <property type="match status" value="1"/>
</dbReference>
<dbReference type="Pfam" id="PF01475">
    <property type="entry name" value="FUR"/>
    <property type="match status" value="1"/>
</dbReference>
<comment type="cofactor">
    <cofactor evidence="12">
        <name>Mn(2+)</name>
        <dbReference type="ChEBI" id="CHEBI:29035"/>
    </cofactor>
    <cofactor evidence="12">
        <name>Fe(2+)</name>
        <dbReference type="ChEBI" id="CHEBI:29033"/>
    </cofactor>
    <text evidence="12">Binds 1 Mn(2+) or Fe(2+) ion per subunit.</text>
</comment>
<evidence type="ECO:0000256" key="6">
    <source>
        <dbReference type="ARBA" id="ARBA00022723"/>
    </source>
</evidence>
<dbReference type="Proteomes" id="UP001240236">
    <property type="component" value="Unassembled WGS sequence"/>
</dbReference>
<dbReference type="EMBL" id="JAUSUZ010000001">
    <property type="protein sequence ID" value="MDQ0363534.1"/>
    <property type="molecule type" value="Genomic_DNA"/>
</dbReference>
<keyword evidence="8" id="KW-0805">Transcription regulation</keyword>